<name>A0ACC0BD62_CATRO</name>
<reference evidence="2" key="1">
    <citation type="journal article" date="2023" name="Nat. Plants">
        <title>Single-cell RNA sequencing provides a high-resolution roadmap for understanding the multicellular compartmentation of specialized metabolism.</title>
        <authorList>
            <person name="Sun S."/>
            <person name="Shen X."/>
            <person name="Li Y."/>
            <person name="Li Y."/>
            <person name="Wang S."/>
            <person name="Li R."/>
            <person name="Zhang H."/>
            <person name="Shen G."/>
            <person name="Guo B."/>
            <person name="Wei J."/>
            <person name="Xu J."/>
            <person name="St-Pierre B."/>
            <person name="Chen S."/>
            <person name="Sun C."/>
        </authorList>
    </citation>
    <scope>NUCLEOTIDE SEQUENCE [LARGE SCALE GENOMIC DNA]</scope>
</reference>
<keyword evidence="2" id="KW-1185">Reference proteome</keyword>
<dbReference type="Proteomes" id="UP001060085">
    <property type="component" value="Linkage Group LG03"/>
</dbReference>
<organism evidence="1 2">
    <name type="scientific">Catharanthus roseus</name>
    <name type="common">Madagascar periwinkle</name>
    <name type="synonym">Vinca rosea</name>
    <dbReference type="NCBI Taxonomy" id="4058"/>
    <lineage>
        <taxon>Eukaryota</taxon>
        <taxon>Viridiplantae</taxon>
        <taxon>Streptophyta</taxon>
        <taxon>Embryophyta</taxon>
        <taxon>Tracheophyta</taxon>
        <taxon>Spermatophyta</taxon>
        <taxon>Magnoliopsida</taxon>
        <taxon>eudicotyledons</taxon>
        <taxon>Gunneridae</taxon>
        <taxon>Pentapetalae</taxon>
        <taxon>asterids</taxon>
        <taxon>lamiids</taxon>
        <taxon>Gentianales</taxon>
        <taxon>Apocynaceae</taxon>
        <taxon>Rauvolfioideae</taxon>
        <taxon>Vinceae</taxon>
        <taxon>Catharanthinae</taxon>
        <taxon>Catharanthus</taxon>
    </lineage>
</organism>
<gene>
    <name evidence="1" type="ORF">M9H77_10857</name>
</gene>
<accession>A0ACC0BD62</accession>
<comment type="caution">
    <text evidence="1">The sequence shown here is derived from an EMBL/GenBank/DDBJ whole genome shotgun (WGS) entry which is preliminary data.</text>
</comment>
<evidence type="ECO:0000313" key="2">
    <source>
        <dbReference type="Proteomes" id="UP001060085"/>
    </source>
</evidence>
<dbReference type="EMBL" id="CM044703">
    <property type="protein sequence ID" value="KAI5670493.1"/>
    <property type="molecule type" value="Genomic_DNA"/>
</dbReference>
<proteinExistence type="predicted"/>
<protein>
    <submittedName>
        <fullName evidence="1">Uncharacterized protein</fullName>
    </submittedName>
</protein>
<sequence length="1150" mass="130695">MGSYNYYKMFGCFNRKFKISESGPPPDVQVAFEKYSPGGNHMTADQFERFLVEYQGEEDYTLGDAEKIMNQIIQNRHHLTKLTRRGITLEDFFHYLFDADLNGPIKSQVHHDMTAPLQHYFIYTGHNSYLTGNQLSSDCSEIPIVRALERGVRGIELDLWPNSAKDDVHVLHGRTLTTPVPLIKCLKSIKQHAFVSSPYPVIITLEDHLTPDLQAKVAEMVIQIFGDLLYYPDSGCLEEFPSPELLKHRIILSTKPPKEYREGESSSPEAKDLQEEELSAKDTSGHTTESEASAKGDSDPDDEDSDVQNQKSCQLAAPKYKRLIAIHAGKAKSDLRHSLRTAIGKVNRLSLSEQALEKAASAHGADLVRFTQRNILRVYPKGTRVTSSNFKPVTAWMHGAQMVAFNMQGYGKSLWSMHGMFRANGGCGYVKKPEFLMSKGLNDKVFDPKLTLPARRTLQVNVYLGDGWRLDFSHTHFDAYSPPDFYTKIYIVGAPADNAKKKTRIIEDDWGPIWNEEFFFPLTVPELALLRIEVREHDMSEKDDFGGQTCLPVSELRQGIRAVPLYDKKGEKLKSVRLLMRFRVCFCFRRRFRLAAAEAPDQIKTLFQNYSDNGVMSVDNLRRFLVEIQKQENATVEDAQAILNTLQHLFPRKGLHLEAFFKYLFGDNPPTDPNLGVHHDMTAPLSHYFIYTGHNSYLTGNQLSSDCSDVPIINALQRGVRVIELDIWPNSTKDDVNVLHGRTLTTPVQLIQCLRSIKKHAFDTSEFPVVITLEDHLTPDLQAKVAQMISETFGDTLFAPGPEGLTDFPSPEALKRRFIISTKPPKEYLEAKVVKKEENKLKEGKDLTEETVWGHEVTDFKFRSHDDKQNDEEPDGDSEEDEADNKSQQATAPEYRQLIAIHAGKGKGGLDDWLKVDPQKVRRLSLSELELIKASETHAKDIVRFTQRNLLRVYPKGIRFDSSNYNPVIGWMHGAQMVALNMQGYGRSLWLMHGMFRANGGCGYVKKPDILLNGDEIFDPKAELLVKTTLKVTVYMGEGWYYDFCHTHFDTYSPPDFYTRVGIAGVPNDSIMKKTKAIEDNWIPTWNEEFTFKLTVPELALLRIEVHEYDMSEKDDFGGQTCIPVSELREGIRAVPLHSRKGEKYKNVNS</sequence>
<evidence type="ECO:0000313" key="1">
    <source>
        <dbReference type="EMBL" id="KAI5670493.1"/>
    </source>
</evidence>